<dbReference type="Proteomes" id="UP000634136">
    <property type="component" value="Unassembled WGS sequence"/>
</dbReference>
<dbReference type="EMBL" id="JAAIUW010000004">
    <property type="protein sequence ID" value="KAF7836543.1"/>
    <property type="molecule type" value="Genomic_DNA"/>
</dbReference>
<comment type="caution">
    <text evidence="1">The sequence shown here is derived from an EMBL/GenBank/DDBJ whole genome shotgun (WGS) entry which is preliminary data.</text>
</comment>
<protein>
    <submittedName>
        <fullName evidence="1">Uncharacterized protein</fullName>
    </submittedName>
</protein>
<evidence type="ECO:0000313" key="1">
    <source>
        <dbReference type="EMBL" id="KAF7836543.1"/>
    </source>
</evidence>
<organism evidence="1 2">
    <name type="scientific">Senna tora</name>
    <dbReference type="NCBI Taxonomy" id="362788"/>
    <lineage>
        <taxon>Eukaryota</taxon>
        <taxon>Viridiplantae</taxon>
        <taxon>Streptophyta</taxon>
        <taxon>Embryophyta</taxon>
        <taxon>Tracheophyta</taxon>
        <taxon>Spermatophyta</taxon>
        <taxon>Magnoliopsida</taxon>
        <taxon>eudicotyledons</taxon>
        <taxon>Gunneridae</taxon>
        <taxon>Pentapetalae</taxon>
        <taxon>rosids</taxon>
        <taxon>fabids</taxon>
        <taxon>Fabales</taxon>
        <taxon>Fabaceae</taxon>
        <taxon>Caesalpinioideae</taxon>
        <taxon>Cassia clade</taxon>
        <taxon>Senna</taxon>
    </lineage>
</organism>
<sequence>MTRNRRRLSGSQSLEYLGNEYRLGKSGNLTITPDRLIVNFLT</sequence>
<dbReference type="AlphaFoldDB" id="A0A834X180"/>
<name>A0A834X180_9FABA</name>
<evidence type="ECO:0000313" key="2">
    <source>
        <dbReference type="Proteomes" id="UP000634136"/>
    </source>
</evidence>
<keyword evidence="2" id="KW-1185">Reference proteome</keyword>
<proteinExistence type="predicted"/>
<reference evidence="1" key="1">
    <citation type="submission" date="2020-09" db="EMBL/GenBank/DDBJ databases">
        <title>Genome-Enabled Discovery of Anthraquinone Biosynthesis in Senna tora.</title>
        <authorList>
            <person name="Kang S.-H."/>
            <person name="Pandey R.P."/>
            <person name="Lee C.-M."/>
            <person name="Sim J.-S."/>
            <person name="Jeong J.-T."/>
            <person name="Choi B.-S."/>
            <person name="Jung M."/>
            <person name="Ginzburg D."/>
            <person name="Zhao K."/>
            <person name="Won S.Y."/>
            <person name="Oh T.-J."/>
            <person name="Yu Y."/>
            <person name="Kim N.-H."/>
            <person name="Lee O.R."/>
            <person name="Lee T.-H."/>
            <person name="Bashyal P."/>
            <person name="Kim T.-S."/>
            <person name="Lee W.-H."/>
            <person name="Kawkins C."/>
            <person name="Kim C.-K."/>
            <person name="Kim J.S."/>
            <person name="Ahn B.O."/>
            <person name="Rhee S.Y."/>
            <person name="Sohng J.K."/>
        </authorList>
    </citation>
    <scope>NUCLEOTIDE SEQUENCE</scope>
    <source>
        <tissue evidence="1">Leaf</tissue>
    </source>
</reference>
<gene>
    <name evidence="1" type="ORF">G2W53_011402</name>
</gene>
<accession>A0A834X180</accession>